<organism evidence="6 7">
    <name type="scientific">Penicillium arizonense</name>
    <dbReference type="NCBI Taxonomy" id="1835702"/>
    <lineage>
        <taxon>Eukaryota</taxon>
        <taxon>Fungi</taxon>
        <taxon>Dikarya</taxon>
        <taxon>Ascomycota</taxon>
        <taxon>Pezizomycotina</taxon>
        <taxon>Eurotiomycetes</taxon>
        <taxon>Eurotiomycetidae</taxon>
        <taxon>Eurotiales</taxon>
        <taxon>Aspergillaceae</taxon>
        <taxon>Penicillium</taxon>
    </lineage>
</organism>
<keyword evidence="1" id="KW-0479">Metal-binding</keyword>
<dbReference type="GO" id="GO:0000981">
    <property type="term" value="F:DNA-binding transcription factor activity, RNA polymerase II-specific"/>
    <property type="evidence" value="ECO:0007669"/>
    <property type="project" value="TreeGrafter"/>
</dbReference>
<keyword evidence="2 4" id="KW-0863">Zinc-finger</keyword>
<dbReference type="GO" id="GO:0008270">
    <property type="term" value="F:zinc ion binding"/>
    <property type="evidence" value="ECO:0007669"/>
    <property type="project" value="UniProtKB-KW"/>
</dbReference>
<dbReference type="Pfam" id="PF01753">
    <property type="entry name" value="zf-MYND"/>
    <property type="match status" value="1"/>
</dbReference>
<dbReference type="InterPro" id="IPR002893">
    <property type="entry name" value="Znf_MYND"/>
</dbReference>
<evidence type="ECO:0000259" key="5">
    <source>
        <dbReference type="PROSITE" id="PS50865"/>
    </source>
</evidence>
<dbReference type="GO" id="GO:0005634">
    <property type="term" value="C:nucleus"/>
    <property type="evidence" value="ECO:0007669"/>
    <property type="project" value="TreeGrafter"/>
</dbReference>
<gene>
    <name evidence="6" type="ORF">PENARI_c003G03203</name>
</gene>
<name>A0A1F5LS60_PENAI</name>
<dbReference type="PROSITE" id="PS01360">
    <property type="entry name" value="ZF_MYND_1"/>
    <property type="match status" value="1"/>
</dbReference>
<reference evidence="6 7" key="1">
    <citation type="journal article" date="2016" name="Sci. Rep.">
        <title>Penicillium arizonense, a new, genome sequenced fungal species, reveals a high chemical diversity in secreted metabolites.</title>
        <authorList>
            <person name="Grijseels S."/>
            <person name="Nielsen J.C."/>
            <person name="Randelovic M."/>
            <person name="Nielsen J."/>
            <person name="Nielsen K.F."/>
            <person name="Workman M."/>
            <person name="Frisvad J.C."/>
        </authorList>
    </citation>
    <scope>NUCLEOTIDE SEQUENCE [LARGE SCALE GENOMIC DNA]</scope>
    <source>
        <strain evidence="6 7">CBS 141311</strain>
    </source>
</reference>
<comment type="caution">
    <text evidence="6">The sequence shown here is derived from an EMBL/GenBank/DDBJ whole genome shotgun (WGS) entry which is preliminary data.</text>
</comment>
<evidence type="ECO:0000313" key="7">
    <source>
        <dbReference type="Proteomes" id="UP000177622"/>
    </source>
</evidence>
<evidence type="ECO:0000256" key="1">
    <source>
        <dbReference type="ARBA" id="ARBA00022723"/>
    </source>
</evidence>
<dbReference type="GeneID" id="34572952"/>
<protein>
    <recommendedName>
        <fullName evidence="5">MYND-type domain-containing protein</fullName>
    </recommendedName>
</protein>
<dbReference type="SUPFAM" id="SSF144232">
    <property type="entry name" value="HIT/MYND zinc finger-like"/>
    <property type="match status" value="1"/>
</dbReference>
<dbReference type="InterPro" id="IPR024119">
    <property type="entry name" value="TF_DEAF-1"/>
</dbReference>
<dbReference type="RefSeq" id="XP_022491473.1">
    <property type="nucleotide sequence ID" value="XM_022628218.1"/>
</dbReference>
<dbReference type="Gene3D" id="6.10.140.2220">
    <property type="match status" value="1"/>
</dbReference>
<dbReference type="PANTHER" id="PTHR10237">
    <property type="entry name" value="DEFORMED EPIDERMAL AUTOREGULATORY FACTOR 1 HOMOLOG SUPPRESSIN"/>
    <property type="match status" value="1"/>
</dbReference>
<proteinExistence type="predicted"/>
<dbReference type="EMBL" id="LXJU01000003">
    <property type="protein sequence ID" value="OGE56044.1"/>
    <property type="molecule type" value="Genomic_DNA"/>
</dbReference>
<dbReference type="Proteomes" id="UP000177622">
    <property type="component" value="Unassembled WGS sequence"/>
</dbReference>
<dbReference type="PANTHER" id="PTHR10237:SF14">
    <property type="entry name" value="MYND-TYPE DOMAIN-CONTAINING PROTEIN"/>
    <property type="match status" value="1"/>
</dbReference>
<evidence type="ECO:0000256" key="2">
    <source>
        <dbReference type="ARBA" id="ARBA00022771"/>
    </source>
</evidence>
<feature type="domain" description="MYND-type" evidence="5">
    <location>
        <begin position="12"/>
        <end position="53"/>
    </location>
</feature>
<dbReference type="AlphaFoldDB" id="A0A1F5LS60"/>
<keyword evidence="7" id="KW-1185">Reference proteome</keyword>
<evidence type="ECO:0000256" key="3">
    <source>
        <dbReference type="ARBA" id="ARBA00022833"/>
    </source>
</evidence>
<dbReference type="STRING" id="1835702.A0A1F5LS60"/>
<dbReference type="PROSITE" id="PS50865">
    <property type="entry name" value="ZF_MYND_2"/>
    <property type="match status" value="1"/>
</dbReference>
<evidence type="ECO:0000256" key="4">
    <source>
        <dbReference type="PROSITE-ProRule" id="PRU00134"/>
    </source>
</evidence>
<keyword evidence="3" id="KW-0862">Zinc</keyword>
<accession>A0A1F5LS60</accession>
<sequence length="259" mass="29332">MADERPPIEKSCNACGKTVSGTTSLKKCSRCELTWYCSQRCQKMDWKFHKEACTIKSQANAHAKALSKAIAGAVAAAAAALTSSPSDEKPSESNRRLATDKFEVLDNEIAMPFHQLRSNTWLHGRTERDVFKLLIDSYRLRVGDDRPHCKDFLYACIEDFGRYLRQAERNRELMPKWWTSEKGVECMLFASDGNDWSTAVVDVSERDIQRYYPELFMTLQMRVFAEQVLGGGSGGKNLTSTIEIYLIAEQGKLLTLIPR</sequence>
<dbReference type="OrthoDB" id="432970at2759"/>
<evidence type="ECO:0000313" key="6">
    <source>
        <dbReference type="EMBL" id="OGE56044.1"/>
    </source>
</evidence>